<feature type="transmembrane region" description="Helical" evidence="2">
    <location>
        <begin position="372"/>
        <end position="395"/>
    </location>
</feature>
<dbReference type="KEGG" id="lfa:LFA_0260"/>
<organism evidence="3 4">
    <name type="scientific">Legionella fallonii LLAP-10</name>
    <dbReference type="NCBI Taxonomy" id="1212491"/>
    <lineage>
        <taxon>Bacteria</taxon>
        <taxon>Pseudomonadati</taxon>
        <taxon>Pseudomonadota</taxon>
        <taxon>Gammaproteobacteria</taxon>
        <taxon>Legionellales</taxon>
        <taxon>Legionellaceae</taxon>
        <taxon>Legionella</taxon>
    </lineage>
</organism>
<feature type="transmembrane region" description="Helical" evidence="2">
    <location>
        <begin position="245"/>
        <end position="266"/>
    </location>
</feature>
<keyword evidence="2" id="KW-1133">Transmembrane helix</keyword>
<feature type="transmembrane region" description="Helical" evidence="2">
    <location>
        <begin position="273"/>
        <end position="290"/>
    </location>
</feature>
<proteinExistence type="predicted"/>
<gene>
    <name evidence="3" type="ORF">LFA_0260</name>
</gene>
<dbReference type="RefSeq" id="WP_045094560.1">
    <property type="nucleotide sequence ID" value="NZ_LN614827.1"/>
</dbReference>
<name>A0A098G174_9GAMM</name>
<evidence type="ECO:0000313" key="4">
    <source>
        <dbReference type="Proteomes" id="UP000032430"/>
    </source>
</evidence>
<dbReference type="Proteomes" id="UP000032430">
    <property type="component" value="Chromosome I"/>
</dbReference>
<evidence type="ECO:0000256" key="1">
    <source>
        <dbReference type="SAM" id="MobiDB-lite"/>
    </source>
</evidence>
<feature type="transmembrane region" description="Helical" evidence="2">
    <location>
        <begin position="101"/>
        <end position="121"/>
    </location>
</feature>
<sequence>MSQDLFRYKTYFLTCLLLFSYVYMHLKLTFIYADVVLDQLVDFSARLPFGQRLLVPALVRGLHAFLPMDIPNLFFLVELIFVGLLYAAMKQLLQQEFSPRCATCLSWLFLLLLPLETAINYGLAKNYPAPYYYPYDSASLFFMTAGFLLCLRAQWLLLTCFIALATLNRESSILLVLLIPLVHWSQLKQVLKPFSFALLAYMITRGLVLFWTRNLPGGLVEWYYQASEYTYFEINLYWLLNMQHIFLFVYCLAGLPLLWFAFYDYIPAKYRPIRYLALFYFLGLLLIGNFPEARIFGEIVILLYLPVCAALKCWVNQEVIPLSKLATEREGRGGTGRQTGVYTKQEDSRTAATQPFSSAKELRQRSSERKGILYYLNRYAVLGILTLVALSRPVILSLI</sequence>
<dbReference type="AlphaFoldDB" id="A0A098G174"/>
<feature type="transmembrane region" description="Helical" evidence="2">
    <location>
        <begin position="70"/>
        <end position="89"/>
    </location>
</feature>
<protein>
    <submittedName>
        <fullName evidence="3">Uncharacterized protein</fullName>
    </submittedName>
</protein>
<evidence type="ECO:0000313" key="3">
    <source>
        <dbReference type="EMBL" id="CEG55734.1"/>
    </source>
</evidence>
<feature type="region of interest" description="Disordered" evidence="1">
    <location>
        <begin position="329"/>
        <end position="354"/>
    </location>
</feature>
<feature type="transmembrane region" description="Helical" evidence="2">
    <location>
        <begin position="12"/>
        <end position="33"/>
    </location>
</feature>
<accession>A0A098G174</accession>
<evidence type="ECO:0000256" key="2">
    <source>
        <dbReference type="SAM" id="Phobius"/>
    </source>
</evidence>
<keyword evidence="2" id="KW-0812">Transmembrane</keyword>
<dbReference type="EMBL" id="LN614827">
    <property type="protein sequence ID" value="CEG55734.1"/>
    <property type="molecule type" value="Genomic_DNA"/>
</dbReference>
<dbReference type="OrthoDB" id="5651321at2"/>
<keyword evidence="4" id="KW-1185">Reference proteome</keyword>
<feature type="transmembrane region" description="Helical" evidence="2">
    <location>
        <begin position="141"/>
        <end position="167"/>
    </location>
</feature>
<keyword evidence="2" id="KW-0472">Membrane</keyword>
<dbReference type="HOGENOM" id="CLU_758198_0_0_6"/>
<reference evidence="4" key="1">
    <citation type="submission" date="2014-09" db="EMBL/GenBank/DDBJ databases">
        <authorList>
            <person name="Gomez-Valero L."/>
        </authorList>
    </citation>
    <scope>NUCLEOTIDE SEQUENCE [LARGE SCALE GENOMIC DNA]</scope>
    <source>
        <strain evidence="4">ATCC700992</strain>
    </source>
</reference>